<dbReference type="EMBL" id="JAAOAR010000103">
    <property type="protein sequence ID" value="KAF5600423.1"/>
    <property type="molecule type" value="Genomic_DNA"/>
</dbReference>
<protein>
    <submittedName>
        <fullName evidence="1">Uncharacterized protein</fullName>
    </submittedName>
</protein>
<accession>A0A8H5UW61</accession>
<dbReference type="Proteomes" id="UP000544095">
    <property type="component" value="Unassembled WGS sequence"/>
</dbReference>
<dbReference type="AlphaFoldDB" id="A0A8H5UW61"/>
<gene>
    <name evidence="1" type="ORF">FPANT_2438</name>
</gene>
<evidence type="ECO:0000313" key="2">
    <source>
        <dbReference type="Proteomes" id="UP000544095"/>
    </source>
</evidence>
<comment type="caution">
    <text evidence="1">The sequence shown here is derived from an EMBL/GenBank/DDBJ whole genome shotgun (WGS) entry which is preliminary data.</text>
</comment>
<keyword evidence="2" id="KW-1185">Reference proteome</keyword>
<reference evidence="1 2" key="1">
    <citation type="submission" date="2020-05" db="EMBL/GenBank/DDBJ databases">
        <title>Identification and distribution of gene clusters putatively required for synthesis of sphingolipid metabolism inhibitors in phylogenetically diverse species of the filamentous fungus Fusarium.</title>
        <authorList>
            <person name="Kim H.-S."/>
            <person name="Busman M."/>
            <person name="Brown D.W."/>
            <person name="Divon H."/>
            <person name="Uhlig S."/>
            <person name="Proctor R.H."/>
        </authorList>
    </citation>
    <scope>NUCLEOTIDE SEQUENCE [LARGE SCALE GENOMIC DNA]</scope>
    <source>
        <strain evidence="1 2">NRRL 25211</strain>
    </source>
</reference>
<name>A0A8H5UW61_9HYPO</name>
<sequence>MSNAHQGLDASNVDPTDSYARKAFLSAKAGNLNCFDYAKFKMAEAITTVVSYEHLARAGFVSASEQSFYFDIDRLVWDQYFSILGNDAPECPWMRYEGSSRDDHIGPVSDVYQQWRQDHGLPIVGPYTQLDVPD</sequence>
<evidence type="ECO:0000313" key="1">
    <source>
        <dbReference type="EMBL" id="KAF5600423.1"/>
    </source>
</evidence>
<proteinExistence type="predicted"/>
<organism evidence="1 2">
    <name type="scientific">Fusarium pseudoanthophilum</name>
    <dbReference type="NCBI Taxonomy" id="48495"/>
    <lineage>
        <taxon>Eukaryota</taxon>
        <taxon>Fungi</taxon>
        <taxon>Dikarya</taxon>
        <taxon>Ascomycota</taxon>
        <taxon>Pezizomycotina</taxon>
        <taxon>Sordariomycetes</taxon>
        <taxon>Hypocreomycetidae</taxon>
        <taxon>Hypocreales</taxon>
        <taxon>Nectriaceae</taxon>
        <taxon>Fusarium</taxon>
        <taxon>Fusarium fujikuroi species complex</taxon>
    </lineage>
</organism>